<name>A0A1D2J6E9_PARBR</name>
<evidence type="ECO:0000313" key="2">
    <source>
        <dbReference type="Proteomes" id="UP000242814"/>
    </source>
</evidence>
<reference evidence="1 2" key="1">
    <citation type="submission" date="2016-06" db="EMBL/GenBank/DDBJ databases">
        <authorList>
            <person name="Kjaerup R.B."/>
            <person name="Dalgaard T.S."/>
            <person name="Juul-Madsen H.R."/>
        </authorList>
    </citation>
    <scope>NUCLEOTIDE SEQUENCE [LARGE SCALE GENOMIC DNA]</scope>
    <source>
        <strain evidence="1 2">Pb300</strain>
    </source>
</reference>
<proteinExistence type="predicted"/>
<organism evidence="1 2">
    <name type="scientific">Paracoccidioides brasiliensis</name>
    <dbReference type="NCBI Taxonomy" id="121759"/>
    <lineage>
        <taxon>Eukaryota</taxon>
        <taxon>Fungi</taxon>
        <taxon>Dikarya</taxon>
        <taxon>Ascomycota</taxon>
        <taxon>Pezizomycotina</taxon>
        <taxon>Eurotiomycetes</taxon>
        <taxon>Eurotiomycetidae</taxon>
        <taxon>Onygenales</taxon>
        <taxon>Ajellomycetaceae</taxon>
        <taxon>Paracoccidioides</taxon>
    </lineage>
</organism>
<protein>
    <submittedName>
        <fullName evidence="1">Uncharacterized protein</fullName>
    </submittedName>
</protein>
<evidence type="ECO:0000313" key="1">
    <source>
        <dbReference type="EMBL" id="ODH13848.1"/>
    </source>
</evidence>
<comment type="caution">
    <text evidence="1">The sequence shown here is derived from an EMBL/GenBank/DDBJ whole genome shotgun (WGS) entry which is preliminary data.</text>
</comment>
<dbReference type="AlphaFoldDB" id="A0A1D2J6E9"/>
<gene>
    <name evidence="1" type="ORF">ACO22_06848</name>
</gene>
<sequence>MLGAQMFTVNKAEKEIGVFGFKNLRVVLAQGYFVRSAAPCVLAFLISIYGNMSQNTNHPPPTAELYCLVSDLQITLQTCDIKDVERARDGSGRPVSRFKVLKVVTSNNFGLMRRRLRHPLAFSAPRMLKSNPPMRCSGNPPWSNVFFGYMWKY</sequence>
<dbReference type="EMBL" id="LZYO01000411">
    <property type="protein sequence ID" value="ODH13848.1"/>
    <property type="molecule type" value="Genomic_DNA"/>
</dbReference>
<dbReference type="Proteomes" id="UP000242814">
    <property type="component" value="Unassembled WGS sequence"/>
</dbReference>
<accession>A0A1D2J6E9</accession>
<dbReference type="VEuPathDB" id="FungiDB:PABG_11376"/>
<dbReference type="VEuPathDB" id="FungiDB:PADG_04201"/>